<feature type="non-terminal residue" evidence="3">
    <location>
        <position position="446"/>
    </location>
</feature>
<reference evidence="3" key="1">
    <citation type="journal article" date="2021" name="Cell">
        <title>Tracing the genetic footprints of vertebrate landing in non-teleost ray-finned fishes.</title>
        <authorList>
            <person name="Bi X."/>
            <person name="Wang K."/>
            <person name="Yang L."/>
            <person name="Pan H."/>
            <person name="Jiang H."/>
            <person name="Wei Q."/>
            <person name="Fang M."/>
            <person name="Yu H."/>
            <person name="Zhu C."/>
            <person name="Cai Y."/>
            <person name="He Y."/>
            <person name="Gan X."/>
            <person name="Zeng H."/>
            <person name="Yu D."/>
            <person name="Zhu Y."/>
            <person name="Jiang H."/>
            <person name="Qiu Q."/>
            <person name="Yang H."/>
            <person name="Zhang Y.E."/>
            <person name="Wang W."/>
            <person name="Zhu M."/>
            <person name="He S."/>
            <person name="Zhang G."/>
        </authorList>
    </citation>
    <scope>NUCLEOTIDE SEQUENCE</scope>
    <source>
        <strain evidence="3">Allg_001</strain>
    </source>
</reference>
<keyword evidence="2" id="KW-1133">Transmembrane helix</keyword>
<evidence type="ECO:0000313" key="4">
    <source>
        <dbReference type="Proteomes" id="UP000736164"/>
    </source>
</evidence>
<protein>
    <submittedName>
        <fullName evidence="3">HERP2 protein</fullName>
    </submittedName>
</protein>
<dbReference type="PANTHER" id="PTHR12943:SF5">
    <property type="entry name" value="HOMOCYSTEINE-RESPONSIVE ENDOPLASMIC RETICULUM-RESIDENT UBIQUITIN-LIKE DOMAIN MEMBER 2 PROTEIN"/>
    <property type="match status" value="1"/>
</dbReference>
<feature type="transmembrane region" description="Helical" evidence="2">
    <location>
        <begin position="322"/>
        <end position="343"/>
    </location>
</feature>
<dbReference type="SUPFAM" id="SSF54236">
    <property type="entry name" value="Ubiquitin-like"/>
    <property type="match status" value="1"/>
</dbReference>
<feature type="region of interest" description="Disordered" evidence="1">
    <location>
        <begin position="116"/>
        <end position="207"/>
    </location>
</feature>
<evidence type="ECO:0000313" key="3">
    <source>
        <dbReference type="EMBL" id="MBN3325926.1"/>
    </source>
</evidence>
<name>A0A8J7PA84_ATRSP</name>
<feature type="compositionally biased region" description="Low complexity" evidence="1">
    <location>
        <begin position="143"/>
        <end position="155"/>
    </location>
</feature>
<dbReference type="Gene3D" id="3.10.20.90">
    <property type="entry name" value="Phosphatidylinositol 3-kinase Catalytic Subunit, Chain A, domain 1"/>
    <property type="match status" value="1"/>
</dbReference>
<sequence>MDQSAVDSPVTLVIKAPNQKYDDQTINCFLNWTVEKLKSHLSNVYPSKPVKELEIVLFLTSLLKKQNLRYSLELQLKQLSKDQRLVYSGRLLPDHLQLRDVLRKQDEYHMVHLVCASRTPPGSPEPSGSNRTQTQFSTPAPPSSTGSSSSGTSSPTAPPSLETPLASSSVTSESLRYRGSPHQPTSPEHNHAPHSFTQGHVGNQFPVPQGLPAGFPLYPVYHPAQVLWWQQMYARHYYMQYQAAAASSQPSGPHLPPERGVPQSAEPPPPHEPPALPEDRPANPNVQMNAQGGAVINEEDLNRDWLDWVYTFSRAAILLSIVYFYSSFSRFVMVVGAMLLVYLHQAGWFPFRGELANQGGGGNPNEQEAEHHQDIQEMVQGNDVCVCFHQERIMDEGLDGDGGDGGDTAAEDPNAVPHPGFLASAWSFITTFFTSLIPEGPPHAAN</sequence>
<feature type="compositionally biased region" description="Pro residues" evidence="1">
    <location>
        <begin position="265"/>
        <end position="276"/>
    </location>
</feature>
<dbReference type="EMBL" id="JAAWVO010078054">
    <property type="protein sequence ID" value="MBN3325926.1"/>
    <property type="molecule type" value="Genomic_DNA"/>
</dbReference>
<accession>A0A8J7PA84</accession>
<dbReference type="Proteomes" id="UP000736164">
    <property type="component" value="Unassembled WGS sequence"/>
</dbReference>
<dbReference type="PANTHER" id="PTHR12943">
    <property type="entry name" value="HOMOCYSTEINE-RESPONSIVE ENDOPLASMIC RETICULUM-RESIDENT UNIQUITIN-LIKE DOMAIN HERPUD PROTEIN FAMILY MEMBER"/>
    <property type="match status" value="1"/>
</dbReference>
<dbReference type="FunFam" id="3.10.20.90:FF:000354">
    <property type="entry name" value="Homocysteine-responsive endoplasmic reticulum-resident ubiquitin-like domain member 2 protein"/>
    <property type="match status" value="1"/>
</dbReference>
<keyword evidence="2" id="KW-0472">Membrane</keyword>
<proteinExistence type="predicted"/>
<dbReference type="CDD" id="cd17119">
    <property type="entry name" value="Ubl_HERP2"/>
    <property type="match status" value="1"/>
</dbReference>
<dbReference type="InterPro" id="IPR039751">
    <property type="entry name" value="HERPUD1/2"/>
</dbReference>
<evidence type="ECO:0000256" key="2">
    <source>
        <dbReference type="SAM" id="Phobius"/>
    </source>
</evidence>
<dbReference type="GO" id="GO:0030968">
    <property type="term" value="P:endoplasmic reticulum unfolded protein response"/>
    <property type="evidence" value="ECO:0007669"/>
    <property type="project" value="TreeGrafter"/>
</dbReference>
<evidence type="ECO:0000256" key="1">
    <source>
        <dbReference type="SAM" id="MobiDB-lite"/>
    </source>
</evidence>
<feature type="compositionally biased region" description="Polar residues" evidence="1">
    <location>
        <begin position="165"/>
        <end position="174"/>
    </location>
</feature>
<comment type="caution">
    <text evidence="3">The sequence shown here is derived from an EMBL/GenBank/DDBJ whole genome shotgun (WGS) entry which is preliminary data.</text>
</comment>
<gene>
    <name evidence="3" type="primary">Herpud2</name>
    <name evidence="3" type="ORF">GTO95_0004355</name>
</gene>
<keyword evidence="2" id="KW-0812">Transmembrane</keyword>
<dbReference type="AlphaFoldDB" id="A0A8J7PA84"/>
<feature type="compositionally biased region" description="Polar residues" evidence="1">
    <location>
        <begin position="126"/>
        <end position="136"/>
    </location>
</feature>
<organism evidence="3 4">
    <name type="scientific">Atractosteus spatula</name>
    <name type="common">Alligator gar</name>
    <name type="synonym">Lepisosteus spatula</name>
    <dbReference type="NCBI Taxonomy" id="7917"/>
    <lineage>
        <taxon>Eukaryota</taxon>
        <taxon>Metazoa</taxon>
        <taxon>Chordata</taxon>
        <taxon>Craniata</taxon>
        <taxon>Vertebrata</taxon>
        <taxon>Euteleostomi</taxon>
        <taxon>Actinopterygii</taxon>
        <taxon>Neopterygii</taxon>
        <taxon>Holostei</taxon>
        <taxon>Semionotiformes</taxon>
        <taxon>Lepisosteidae</taxon>
        <taxon>Atractosteus</taxon>
    </lineage>
</organism>
<keyword evidence="4" id="KW-1185">Reference proteome</keyword>
<dbReference type="InterPro" id="IPR029071">
    <property type="entry name" value="Ubiquitin-like_domsf"/>
</dbReference>
<feature type="non-terminal residue" evidence="3">
    <location>
        <position position="1"/>
    </location>
</feature>
<feature type="region of interest" description="Disordered" evidence="1">
    <location>
        <begin position="248"/>
        <end position="288"/>
    </location>
</feature>